<dbReference type="GO" id="GO:0005737">
    <property type="term" value="C:cytoplasm"/>
    <property type="evidence" value="ECO:0007669"/>
    <property type="project" value="TreeGrafter"/>
</dbReference>
<dbReference type="SUPFAM" id="SSF53254">
    <property type="entry name" value="Phosphoglycerate mutase-like"/>
    <property type="match status" value="1"/>
</dbReference>
<evidence type="ECO:0000313" key="5">
    <source>
        <dbReference type="Proteomes" id="UP000051256"/>
    </source>
</evidence>
<evidence type="ECO:0000313" key="4">
    <source>
        <dbReference type="EMBL" id="KRM94181.1"/>
    </source>
</evidence>
<proteinExistence type="predicted"/>
<accession>A0A0R2CS53</accession>
<dbReference type="InterPro" id="IPR013078">
    <property type="entry name" value="His_Pase_superF_clade-1"/>
</dbReference>
<dbReference type="PROSITE" id="PS00175">
    <property type="entry name" value="PG_MUTASE"/>
    <property type="match status" value="1"/>
</dbReference>
<dbReference type="STRING" id="1423802.FC56_GL001129"/>
<dbReference type="AlphaFoldDB" id="A0A0R2CS53"/>
<dbReference type="InterPro" id="IPR029033">
    <property type="entry name" value="His_PPase_superfam"/>
</dbReference>
<protein>
    <submittedName>
        <fullName evidence="4">Phosphoglycerate mutase</fullName>
    </submittedName>
</protein>
<dbReference type="PANTHER" id="PTHR48100">
    <property type="entry name" value="BROAD-SPECIFICITY PHOSPHATASE YOR283W-RELATED"/>
    <property type="match status" value="1"/>
</dbReference>
<feature type="site" description="Transition state stabilizer" evidence="3">
    <location>
        <position position="183"/>
    </location>
</feature>
<dbReference type="Proteomes" id="UP000051256">
    <property type="component" value="Unassembled WGS sequence"/>
</dbReference>
<keyword evidence="5" id="KW-1185">Reference proteome</keyword>
<name>A0A0R2CS53_9LACO</name>
<dbReference type="InterPro" id="IPR001345">
    <property type="entry name" value="PG/BPGM_mutase_AS"/>
</dbReference>
<dbReference type="PATRIC" id="fig|1423802.4.peg.1144"/>
<feature type="binding site" evidence="2">
    <location>
        <position position="72"/>
    </location>
    <ligand>
        <name>substrate</name>
    </ligand>
</feature>
<feature type="active site" description="Proton donor/acceptor" evidence="1">
    <location>
        <position position="99"/>
    </location>
</feature>
<dbReference type="CDD" id="cd07067">
    <property type="entry name" value="HP_PGM_like"/>
    <property type="match status" value="1"/>
</dbReference>
<dbReference type="GO" id="GO:0016791">
    <property type="term" value="F:phosphatase activity"/>
    <property type="evidence" value="ECO:0007669"/>
    <property type="project" value="TreeGrafter"/>
</dbReference>
<dbReference type="PANTHER" id="PTHR48100:SF9">
    <property type="entry name" value="PHOSPHOGLYCERATE MUTASE 2 PARALOG"/>
    <property type="match status" value="1"/>
</dbReference>
<dbReference type="Pfam" id="PF00300">
    <property type="entry name" value="His_Phos_1"/>
    <property type="match status" value="1"/>
</dbReference>
<gene>
    <name evidence="4" type="ORF">FC56_GL001129</name>
</gene>
<dbReference type="InterPro" id="IPR050275">
    <property type="entry name" value="PGM_Phosphatase"/>
</dbReference>
<dbReference type="EMBL" id="AYZR01000004">
    <property type="protein sequence ID" value="KRM94181.1"/>
    <property type="molecule type" value="Genomic_DNA"/>
</dbReference>
<evidence type="ECO:0000256" key="1">
    <source>
        <dbReference type="PIRSR" id="PIRSR613078-1"/>
    </source>
</evidence>
<feature type="active site" description="Tele-phosphohistidine intermediate" evidence="1">
    <location>
        <position position="23"/>
    </location>
</feature>
<feature type="binding site" evidence="2">
    <location>
        <begin position="22"/>
        <end position="29"/>
    </location>
    <ligand>
        <name>substrate</name>
    </ligand>
</feature>
<evidence type="ECO:0000256" key="3">
    <source>
        <dbReference type="PIRSR" id="PIRSR613078-3"/>
    </source>
</evidence>
<dbReference type="Gene3D" id="3.40.50.1240">
    <property type="entry name" value="Phosphoglycerate mutase-like"/>
    <property type="match status" value="1"/>
</dbReference>
<dbReference type="SMART" id="SM00855">
    <property type="entry name" value="PGAM"/>
    <property type="match status" value="1"/>
</dbReference>
<organism evidence="4 5">
    <name type="scientific">Lentilactobacillus senioris DSM 24302 = JCM 17472</name>
    <dbReference type="NCBI Taxonomy" id="1423802"/>
    <lineage>
        <taxon>Bacteria</taxon>
        <taxon>Bacillati</taxon>
        <taxon>Bacillota</taxon>
        <taxon>Bacilli</taxon>
        <taxon>Lactobacillales</taxon>
        <taxon>Lactobacillaceae</taxon>
        <taxon>Lentilactobacillus</taxon>
    </lineage>
</organism>
<sequence length="227" mass="25207">MLKLKQFNLSEAVNMKTVYLVRHGQTLLNHFNKMQGWVDSPLTELGQQQAATTGNKLANVAFSYAASSDLGRAMDTLDIILAQQTQPTPIPERLLDLREAYFGSFEGLDSKLTWNMIGGPQGFRHQPDLVERYGILKIRDFMNAADSFHEAETGEQLAQRINQALIHLSNSLEDGQAAIVVSHGTYIRTLATLLTPGQPVMPQPNNGSITRLDVTDPNNAQIIKYNE</sequence>
<evidence type="ECO:0000256" key="2">
    <source>
        <dbReference type="PIRSR" id="PIRSR613078-2"/>
    </source>
</evidence>
<reference evidence="4 5" key="1">
    <citation type="journal article" date="2015" name="Genome Announc.">
        <title>Expanding the biotechnology potential of lactobacilli through comparative genomics of 213 strains and associated genera.</title>
        <authorList>
            <person name="Sun Z."/>
            <person name="Harris H.M."/>
            <person name="McCann A."/>
            <person name="Guo C."/>
            <person name="Argimon S."/>
            <person name="Zhang W."/>
            <person name="Yang X."/>
            <person name="Jeffery I.B."/>
            <person name="Cooney J.C."/>
            <person name="Kagawa T.F."/>
            <person name="Liu W."/>
            <person name="Song Y."/>
            <person name="Salvetti E."/>
            <person name="Wrobel A."/>
            <person name="Rasinkangas P."/>
            <person name="Parkhill J."/>
            <person name="Rea M.C."/>
            <person name="O'Sullivan O."/>
            <person name="Ritari J."/>
            <person name="Douillard F.P."/>
            <person name="Paul Ross R."/>
            <person name="Yang R."/>
            <person name="Briner A.E."/>
            <person name="Felis G.E."/>
            <person name="de Vos W.M."/>
            <person name="Barrangou R."/>
            <person name="Klaenhammer T.R."/>
            <person name="Caufield P.W."/>
            <person name="Cui Y."/>
            <person name="Zhang H."/>
            <person name="O'Toole P.W."/>
        </authorList>
    </citation>
    <scope>NUCLEOTIDE SEQUENCE [LARGE SCALE GENOMIC DNA]</scope>
    <source>
        <strain evidence="4 5">DSM 24302</strain>
    </source>
</reference>
<comment type="caution">
    <text evidence="4">The sequence shown here is derived from an EMBL/GenBank/DDBJ whole genome shotgun (WGS) entry which is preliminary data.</text>
</comment>